<dbReference type="OrthoDB" id="9773293at2"/>
<evidence type="ECO:0000313" key="4">
    <source>
        <dbReference type="Proteomes" id="UP000076927"/>
    </source>
</evidence>
<dbReference type="EMBL" id="CP011388">
    <property type="protein sequence ID" value="ANE46933.1"/>
    <property type="molecule type" value="Genomic_DNA"/>
</dbReference>
<feature type="domain" description="AB hydrolase-1" evidence="2">
    <location>
        <begin position="21"/>
        <end position="121"/>
    </location>
</feature>
<name>A0A172TJF9_9BACL</name>
<dbReference type="RefSeq" id="WP_068606888.1">
    <property type="nucleotide sequence ID" value="NZ_CP011388.1"/>
</dbReference>
<dbReference type="PATRIC" id="fig|1178515.4.peg.2462"/>
<evidence type="ECO:0000313" key="3">
    <source>
        <dbReference type="EMBL" id="ANE46933.1"/>
    </source>
</evidence>
<dbReference type="PANTHER" id="PTHR43798:SF31">
    <property type="entry name" value="AB HYDROLASE SUPERFAMILY PROTEIN YCLE"/>
    <property type="match status" value="1"/>
</dbReference>
<evidence type="ECO:0000259" key="2">
    <source>
        <dbReference type="Pfam" id="PF00561"/>
    </source>
</evidence>
<gene>
    <name evidence="3" type="ORF">SY83_12330</name>
</gene>
<dbReference type="InterPro" id="IPR050266">
    <property type="entry name" value="AB_hydrolase_sf"/>
</dbReference>
<accession>A0A172TJF9</accession>
<dbReference type="STRING" id="1178515.SY83_12330"/>
<keyword evidence="1 3" id="KW-0378">Hydrolase</keyword>
<dbReference type="InterPro" id="IPR000639">
    <property type="entry name" value="Epox_hydrolase-like"/>
</dbReference>
<dbReference type="InterPro" id="IPR029058">
    <property type="entry name" value="AB_hydrolase_fold"/>
</dbReference>
<dbReference type="GO" id="GO:0016787">
    <property type="term" value="F:hydrolase activity"/>
    <property type="evidence" value="ECO:0007669"/>
    <property type="project" value="UniProtKB-KW"/>
</dbReference>
<sequence>MGYITVESGVNLYFEDIGEGKPVLFLHGWPLNGRQFEYQTGVLPYYGFRCITIDFRGFGNSDNPWQGYNYDRMSDDVRNVIERLQLNEVTLAGFSMGGAVALRYMRRHAGSRISKLALLAAAAPSFTQKPGYPYGMKPEEVNKLIEQTFRDRPKMLAEFGKKFFASDVTPAFRQWFQSLGLQASLHGTVGGAAALRDEDMRADLAAVRVPTGIFHGKLDQICPYEFALELHKGIPGSLLYPFEKSGHAIFYDELERFNATFLQFISDRNRP</sequence>
<organism evidence="3 4">
    <name type="scientific">Paenibacillus swuensis</name>
    <dbReference type="NCBI Taxonomy" id="1178515"/>
    <lineage>
        <taxon>Bacteria</taxon>
        <taxon>Bacillati</taxon>
        <taxon>Bacillota</taxon>
        <taxon>Bacilli</taxon>
        <taxon>Bacillales</taxon>
        <taxon>Paenibacillaceae</taxon>
        <taxon>Paenibacillus</taxon>
    </lineage>
</organism>
<reference evidence="3 4" key="1">
    <citation type="submission" date="2015-01" db="EMBL/GenBank/DDBJ databases">
        <title>Paenibacillus swuensis/DY6/whole genome sequencing.</title>
        <authorList>
            <person name="Kim M.K."/>
            <person name="Srinivasan S."/>
            <person name="Lee J.-J."/>
        </authorList>
    </citation>
    <scope>NUCLEOTIDE SEQUENCE [LARGE SCALE GENOMIC DNA]</scope>
    <source>
        <strain evidence="3 4">DY6</strain>
    </source>
</reference>
<dbReference type="PANTHER" id="PTHR43798">
    <property type="entry name" value="MONOACYLGLYCEROL LIPASE"/>
    <property type="match status" value="1"/>
</dbReference>
<dbReference type="Pfam" id="PF00561">
    <property type="entry name" value="Abhydrolase_1"/>
    <property type="match status" value="1"/>
</dbReference>
<dbReference type="SUPFAM" id="SSF53474">
    <property type="entry name" value="alpha/beta-Hydrolases"/>
    <property type="match status" value="1"/>
</dbReference>
<dbReference type="KEGG" id="pswu:SY83_12330"/>
<dbReference type="Proteomes" id="UP000076927">
    <property type="component" value="Chromosome"/>
</dbReference>
<dbReference type="AlphaFoldDB" id="A0A172TJF9"/>
<keyword evidence="4" id="KW-1185">Reference proteome</keyword>
<dbReference type="Gene3D" id="3.40.50.1820">
    <property type="entry name" value="alpha/beta hydrolase"/>
    <property type="match status" value="1"/>
</dbReference>
<proteinExistence type="predicted"/>
<evidence type="ECO:0000256" key="1">
    <source>
        <dbReference type="ARBA" id="ARBA00022801"/>
    </source>
</evidence>
<dbReference type="PRINTS" id="PR00111">
    <property type="entry name" value="ABHYDROLASE"/>
</dbReference>
<dbReference type="InterPro" id="IPR000073">
    <property type="entry name" value="AB_hydrolase_1"/>
</dbReference>
<protein>
    <submittedName>
        <fullName evidence="3">Alpha/beta hydrolase</fullName>
    </submittedName>
</protein>
<dbReference type="GO" id="GO:0016020">
    <property type="term" value="C:membrane"/>
    <property type="evidence" value="ECO:0007669"/>
    <property type="project" value="TreeGrafter"/>
</dbReference>
<dbReference type="PRINTS" id="PR00412">
    <property type="entry name" value="EPOXHYDRLASE"/>
</dbReference>